<dbReference type="PROSITE" id="PS50010">
    <property type="entry name" value="DH_2"/>
    <property type="match status" value="1"/>
</dbReference>
<dbReference type="InterPro" id="IPR035899">
    <property type="entry name" value="DBL_dom_sf"/>
</dbReference>
<dbReference type="PANTHER" id="PTHR47339:SF1">
    <property type="entry name" value="CELL DIVISION CONTROL PROTEIN 24"/>
    <property type="match status" value="1"/>
</dbReference>
<keyword evidence="7" id="KW-1185">Reference proteome</keyword>
<dbReference type="InterPro" id="IPR000270">
    <property type="entry name" value="PB1_dom"/>
</dbReference>
<feature type="domain" description="PH" evidence="2">
    <location>
        <begin position="419"/>
        <end position="540"/>
    </location>
</feature>
<evidence type="ECO:0000259" key="4">
    <source>
        <dbReference type="PROSITE" id="PS50021"/>
    </source>
</evidence>
<dbReference type="PROSITE" id="PS50021">
    <property type="entry name" value="CH"/>
    <property type="match status" value="1"/>
</dbReference>
<feature type="region of interest" description="Disordered" evidence="1">
    <location>
        <begin position="712"/>
        <end position="735"/>
    </location>
</feature>
<dbReference type="GeneID" id="80876802"/>
<dbReference type="Pfam" id="PF00621">
    <property type="entry name" value="RhoGEF"/>
    <property type="match status" value="1"/>
</dbReference>
<dbReference type="Proteomes" id="UP001212411">
    <property type="component" value="Chromosome 2"/>
</dbReference>
<feature type="compositionally biased region" description="Polar residues" evidence="1">
    <location>
        <begin position="635"/>
        <end position="644"/>
    </location>
</feature>
<gene>
    <name evidence="6" type="primary">scd1</name>
    <name evidence="6" type="ORF">SOMG_03322</name>
</gene>
<evidence type="ECO:0000259" key="3">
    <source>
        <dbReference type="PROSITE" id="PS50010"/>
    </source>
</evidence>
<dbReference type="Pfam" id="PF15411">
    <property type="entry name" value="PH_10"/>
    <property type="match status" value="1"/>
</dbReference>
<dbReference type="GO" id="GO:0043332">
    <property type="term" value="C:mating projection tip"/>
    <property type="evidence" value="ECO:0007669"/>
    <property type="project" value="TreeGrafter"/>
</dbReference>
<dbReference type="InterPro" id="IPR001715">
    <property type="entry name" value="CH_dom"/>
</dbReference>
<evidence type="ECO:0000313" key="6">
    <source>
        <dbReference type="EMBL" id="WBW73077.1"/>
    </source>
</evidence>
<dbReference type="Pfam" id="PF06395">
    <property type="entry name" value="CDC24"/>
    <property type="match status" value="1"/>
</dbReference>
<dbReference type="GO" id="GO:0031106">
    <property type="term" value="P:septin ring organization"/>
    <property type="evidence" value="ECO:0007669"/>
    <property type="project" value="TreeGrafter"/>
</dbReference>
<feature type="compositionally biased region" description="Low complexity" evidence="1">
    <location>
        <begin position="595"/>
        <end position="605"/>
    </location>
</feature>
<dbReference type="CDD" id="cd00160">
    <property type="entry name" value="RhoGEF"/>
    <property type="match status" value="1"/>
</dbReference>
<dbReference type="GO" id="GO:0005737">
    <property type="term" value="C:cytoplasm"/>
    <property type="evidence" value="ECO:0007669"/>
    <property type="project" value="TreeGrafter"/>
</dbReference>
<sequence length="841" mass="95349">MPIRQARKVSSKSLPTYVNSSTTSLANKDDTNISEYMKLRLLQPPSKVIYSLENTVSLYRRCGNIRKRLLMIPGLKHILEFIHSVADVTPFKVLHINGISYDDPVTELWLFCRFGYPLCALYNAVSPDQPVNVNSSVTLENRNACKAELYRFLLMCKKNLGFGDNVLFSISETFSDSTSSLIKALKTVETLLDKYENLPVGQHLKATKETSPGMLHFLIETGQRVLAEIYETELKYIQDLEYLSDFMTTLQQRKVLSLETILKIFTNLNEILDFQRRFLVGLEMNLSLPPHEQRIGALFLALEERFSVYQVFCLNFPTAQQLIIDNQAQLTELGYLLEPYYEFPALLIKPIQRICKYPLLLSQLIKNTPLDYPYDEELRQGMACVVRIANKVNETRRIHENRSAITELEQRVIDWKGYSLSFFGQLLLWDVVNVSKADIEREYYVYLFEKILLCCKELSPLKKQARSISINKKPKRMDTLQLKGRILVSNITAVVPNTSADPYALHIFWRGDPHNESFVLKLRNEESHRLWLSTLGRLIKKKEGPPIDARNASSSSLGHHGLDGTKSVKIGSPSKPYLMRTHSLDDAFNQTLSFSSPISNPSPFSKNGISKGNQRTSPDKFEYPDLRLNGEELTRSVSGNSQAASEFIGNDSSSVVSNPSGASQTSHLSQVNSLLSDYNYSRSNISGQQSQVGDSETGMMDDLLDFSTVRQSDNSDNRLSYNDGSNSQRGEPVTSDTPYMARCYSVMVRLQLHDVSFAMIVPRNITFGELLSKVEHKIKLCGITKDDDSSSVRLKYIDEDGDFITITSDEDVLMAFETCTYEMLDPKQIRGMDTTTLHVVC</sequence>
<dbReference type="SMART" id="SM00325">
    <property type="entry name" value="RhoGEF"/>
    <property type="match status" value="1"/>
</dbReference>
<evidence type="ECO:0000259" key="2">
    <source>
        <dbReference type="PROSITE" id="PS50003"/>
    </source>
</evidence>
<dbReference type="CDD" id="cd05992">
    <property type="entry name" value="PB1"/>
    <property type="match status" value="1"/>
</dbReference>
<dbReference type="GO" id="GO:0005634">
    <property type="term" value="C:nucleus"/>
    <property type="evidence" value="ECO:0007669"/>
    <property type="project" value="TreeGrafter"/>
</dbReference>
<dbReference type="Gene3D" id="1.20.900.10">
    <property type="entry name" value="Dbl homology (DH) domain"/>
    <property type="match status" value="1"/>
</dbReference>
<organism evidence="6 7">
    <name type="scientific">Schizosaccharomyces osmophilus</name>
    <dbReference type="NCBI Taxonomy" id="2545709"/>
    <lineage>
        <taxon>Eukaryota</taxon>
        <taxon>Fungi</taxon>
        <taxon>Dikarya</taxon>
        <taxon>Ascomycota</taxon>
        <taxon>Taphrinomycotina</taxon>
        <taxon>Schizosaccharomycetes</taxon>
        <taxon>Schizosaccharomycetales</taxon>
        <taxon>Schizosaccharomycetaceae</taxon>
        <taxon>Schizosaccharomyces</taxon>
    </lineage>
</organism>
<dbReference type="CDD" id="cd13246">
    <property type="entry name" value="PH_Scd1"/>
    <property type="match status" value="1"/>
</dbReference>
<dbReference type="Gene3D" id="3.10.20.90">
    <property type="entry name" value="Phosphatidylinositol 3-kinase Catalytic Subunit, Chain A, domain 1"/>
    <property type="match status" value="1"/>
</dbReference>
<dbReference type="AlphaFoldDB" id="A0AAE9WDB2"/>
<dbReference type="SMART" id="SM00233">
    <property type="entry name" value="PH"/>
    <property type="match status" value="1"/>
</dbReference>
<dbReference type="InterPro" id="IPR000219">
    <property type="entry name" value="DH_dom"/>
</dbReference>
<dbReference type="InterPro" id="IPR001849">
    <property type="entry name" value="PH_domain"/>
</dbReference>
<accession>A0AAE9WDB2</accession>
<feature type="compositionally biased region" description="Basic and acidic residues" evidence="1">
    <location>
        <begin position="617"/>
        <end position="634"/>
    </location>
</feature>
<dbReference type="KEGG" id="som:SOMG_03322"/>
<dbReference type="Gene3D" id="2.30.29.30">
    <property type="entry name" value="Pleckstrin-homology domain (PH domain)/Phosphotyrosine-binding domain (PTB)"/>
    <property type="match status" value="1"/>
</dbReference>
<dbReference type="PANTHER" id="PTHR47339">
    <property type="entry name" value="CELL DIVISION CONTROL PROTEIN 24"/>
    <property type="match status" value="1"/>
</dbReference>
<feature type="compositionally biased region" description="Low complexity" evidence="1">
    <location>
        <begin position="649"/>
        <end position="663"/>
    </location>
</feature>
<dbReference type="SMART" id="SM00666">
    <property type="entry name" value="PB1"/>
    <property type="match status" value="1"/>
</dbReference>
<feature type="compositionally biased region" description="Polar residues" evidence="1">
    <location>
        <begin position="607"/>
        <end position="616"/>
    </location>
</feature>
<feature type="domain" description="DH" evidence="3">
    <location>
        <begin position="221"/>
        <end position="395"/>
    </location>
</feature>
<dbReference type="PROSITE" id="PS51745">
    <property type="entry name" value="PB1"/>
    <property type="match status" value="1"/>
</dbReference>
<dbReference type="RefSeq" id="XP_056037320.1">
    <property type="nucleotide sequence ID" value="XM_056182113.1"/>
</dbReference>
<dbReference type="SUPFAM" id="SSF50729">
    <property type="entry name" value="PH domain-like"/>
    <property type="match status" value="1"/>
</dbReference>
<dbReference type="InterPro" id="IPR033511">
    <property type="entry name" value="Cdc24/Scd1_PH_dom"/>
</dbReference>
<dbReference type="GO" id="GO:0005085">
    <property type="term" value="F:guanyl-nucleotide exchange factor activity"/>
    <property type="evidence" value="ECO:0007669"/>
    <property type="project" value="InterPro"/>
</dbReference>
<evidence type="ECO:0000256" key="1">
    <source>
        <dbReference type="SAM" id="MobiDB-lite"/>
    </source>
</evidence>
<dbReference type="InterPro" id="IPR010481">
    <property type="entry name" value="Cdc24/Scd1_N"/>
</dbReference>
<dbReference type="InterPro" id="IPR011993">
    <property type="entry name" value="PH-like_dom_sf"/>
</dbReference>
<dbReference type="InterPro" id="IPR053793">
    <property type="entry name" value="PB1-like"/>
</dbReference>
<dbReference type="InterPro" id="IPR053026">
    <property type="entry name" value="CDC42_GEF"/>
</dbReference>
<dbReference type="GO" id="GO:0030010">
    <property type="term" value="P:establishment of cell polarity"/>
    <property type="evidence" value="ECO:0007669"/>
    <property type="project" value="TreeGrafter"/>
</dbReference>
<dbReference type="SUPFAM" id="SSF48065">
    <property type="entry name" value="DBL homology domain (DH-domain)"/>
    <property type="match status" value="1"/>
</dbReference>
<dbReference type="SUPFAM" id="SSF54277">
    <property type="entry name" value="CAD &amp; PB1 domains"/>
    <property type="match status" value="1"/>
</dbReference>
<feature type="region of interest" description="Disordered" evidence="1">
    <location>
        <begin position="543"/>
        <end position="574"/>
    </location>
</feature>
<reference evidence="6 7" key="1">
    <citation type="journal article" date="2023" name="G3 (Bethesda)">
        <title>A high-quality reference genome for the fission yeast Schizosaccharomyces osmophilus.</title>
        <authorList>
            <person name="Jia G.S."/>
            <person name="Zhang W.C."/>
            <person name="Liang Y."/>
            <person name="Liu X.H."/>
            <person name="Rhind N."/>
            <person name="Pidoux A."/>
            <person name="Brysch-Herzberg M."/>
            <person name="Du L.L."/>
        </authorList>
    </citation>
    <scope>NUCLEOTIDE SEQUENCE [LARGE SCALE GENOMIC DNA]</scope>
    <source>
        <strain evidence="6 7">CBS 15793</strain>
    </source>
</reference>
<protein>
    <submittedName>
        <fullName evidence="6">RhoGEF Scd1</fullName>
    </submittedName>
</protein>
<feature type="domain" description="Calponin-homology (CH)" evidence="4">
    <location>
        <begin position="72"/>
        <end position="196"/>
    </location>
</feature>
<feature type="region of interest" description="Disordered" evidence="1">
    <location>
        <begin position="595"/>
        <end position="668"/>
    </location>
</feature>
<dbReference type="GO" id="GO:0000935">
    <property type="term" value="C:division septum"/>
    <property type="evidence" value="ECO:0007669"/>
    <property type="project" value="TreeGrafter"/>
</dbReference>
<evidence type="ECO:0000313" key="7">
    <source>
        <dbReference type="Proteomes" id="UP001212411"/>
    </source>
</evidence>
<feature type="domain" description="PB1" evidence="5">
    <location>
        <begin position="743"/>
        <end position="834"/>
    </location>
</feature>
<name>A0AAE9WDB2_9SCHI</name>
<dbReference type="PROSITE" id="PS50003">
    <property type="entry name" value="PH_DOMAIN"/>
    <property type="match status" value="1"/>
</dbReference>
<dbReference type="EMBL" id="CP115612">
    <property type="protein sequence ID" value="WBW73077.1"/>
    <property type="molecule type" value="Genomic_DNA"/>
</dbReference>
<dbReference type="Pfam" id="PF00564">
    <property type="entry name" value="PB1"/>
    <property type="match status" value="1"/>
</dbReference>
<evidence type="ECO:0000259" key="5">
    <source>
        <dbReference type="PROSITE" id="PS51745"/>
    </source>
</evidence>
<proteinExistence type="predicted"/>